<dbReference type="PROSITE" id="PS51186">
    <property type="entry name" value="GNAT"/>
    <property type="match status" value="1"/>
</dbReference>
<dbReference type="Proteomes" id="UP000706163">
    <property type="component" value="Unassembled WGS sequence"/>
</dbReference>
<dbReference type="Pfam" id="PF13302">
    <property type="entry name" value="Acetyltransf_3"/>
    <property type="match status" value="1"/>
</dbReference>
<dbReference type="PANTHER" id="PTHR43415:SF4">
    <property type="entry name" value="N-ACETYLTRANSFERASE DOMAIN-CONTAINING PROTEIN"/>
    <property type="match status" value="1"/>
</dbReference>
<accession>A0A921KVF6</accession>
<dbReference type="PANTHER" id="PTHR43415">
    <property type="entry name" value="SPERMIDINE N(1)-ACETYLTRANSFERASE"/>
    <property type="match status" value="1"/>
</dbReference>
<organism evidence="2 3">
    <name type="scientific">Staphylococcus kloosii</name>
    <dbReference type="NCBI Taxonomy" id="29384"/>
    <lineage>
        <taxon>Bacteria</taxon>
        <taxon>Bacillati</taxon>
        <taxon>Bacillota</taxon>
        <taxon>Bacilli</taxon>
        <taxon>Bacillales</taxon>
        <taxon>Staphylococcaceae</taxon>
        <taxon>Staphylococcus</taxon>
    </lineage>
</organism>
<reference evidence="2" key="1">
    <citation type="journal article" date="2021" name="PeerJ">
        <title>Extensive microbial diversity within the chicken gut microbiome revealed by metagenomics and culture.</title>
        <authorList>
            <person name="Gilroy R."/>
            <person name="Ravi A."/>
            <person name="Getino M."/>
            <person name="Pursley I."/>
            <person name="Horton D.L."/>
            <person name="Alikhan N.F."/>
            <person name="Baker D."/>
            <person name="Gharbi K."/>
            <person name="Hall N."/>
            <person name="Watson M."/>
            <person name="Adriaenssens E.M."/>
            <person name="Foster-Nyarko E."/>
            <person name="Jarju S."/>
            <person name="Secka A."/>
            <person name="Antonio M."/>
            <person name="Oren A."/>
            <person name="Chaudhuri R.R."/>
            <person name="La Ragione R."/>
            <person name="Hildebrand F."/>
            <person name="Pallen M.J."/>
        </authorList>
    </citation>
    <scope>NUCLEOTIDE SEQUENCE</scope>
    <source>
        <strain evidence="2">CHK149-3286</strain>
    </source>
</reference>
<dbReference type="EMBL" id="DYVT01000051">
    <property type="protein sequence ID" value="HJF67642.1"/>
    <property type="molecule type" value="Genomic_DNA"/>
</dbReference>
<proteinExistence type="predicted"/>
<name>A0A921KVF6_9STAP</name>
<dbReference type="Gene3D" id="3.40.630.30">
    <property type="match status" value="1"/>
</dbReference>
<dbReference type="SUPFAM" id="SSF55729">
    <property type="entry name" value="Acyl-CoA N-acyltransferases (Nat)"/>
    <property type="match status" value="1"/>
</dbReference>
<feature type="domain" description="N-acetyltransferase" evidence="1">
    <location>
        <begin position="27"/>
        <end position="172"/>
    </location>
</feature>
<dbReference type="InterPro" id="IPR000182">
    <property type="entry name" value="GNAT_dom"/>
</dbReference>
<dbReference type="RefSeq" id="WP_195708712.1">
    <property type="nucleotide sequence ID" value="NZ_DYVT01000051.1"/>
</dbReference>
<protein>
    <submittedName>
        <fullName evidence="2">GNAT family N-acetyltransferase</fullName>
    </submittedName>
</protein>
<comment type="caution">
    <text evidence="2">The sequence shown here is derived from an EMBL/GenBank/DDBJ whole genome shotgun (WGS) entry which is preliminary data.</text>
</comment>
<evidence type="ECO:0000259" key="1">
    <source>
        <dbReference type="PROSITE" id="PS51186"/>
    </source>
</evidence>
<gene>
    <name evidence="2" type="ORF">K8V85_04955</name>
</gene>
<dbReference type="GO" id="GO:0016747">
    <property type="term" value="F:acyltransferase activity, transferring groups other than amino-acyl groups"/>
    <property type="evidence" value="ECO:0007669"/>
    <property type="project" value="InterPro"/>
</dbReference>
<dbReference type="InterPro" id="IPR016181">
    <property type="entry name" value="Acyl_CoA_acyltransferase"/>
</dbReference>
<dbReference type="AlphaFoldDB" id="A0A921KVF6"/>
<evidence type="ECO:0000313" key="2">
    <source>
        <dbReference type="EMBL" id="HJF67642.1"/>
    </source>
</evidence>
<reference evidence="2" key="2">
    <citation type="submission" date="2021-09" db="EMBL/GenBank/DDBJ databases">
        <authorList>
            <person name="Gilroy R."/>
        </authorList>
    </citation>
    <scope>NUCLEOTIDE SEQUENCE</scope>
    <source>
        <strain evidence="2">CHK149-3286</strain>
    </source>
</reference>
<evidence type="ECO:0000313" key="3">
    <source>
        <dbReference type="Proteomes" id="UP000706163"/>
    </source>
</evidence>
<sequence>MLNFSKGKLSTIDDRILDDLYYWKYLEEFQAAKKWNGPYIKEESLSKHQFKQNMYKERYICENVERMLGIVINDKCIGSVAAYWVSKETSWLEIGIVIYDSQYWQGGIGTEVFQKWVDYLFSQNFVHRLGISTWSGNVRMIKLAKRVGMVEEGRIRQARKVDGKYYDAIKMGILKEEWQNKILKRIE</sequence>